<proteinExistence type="predicted"/>
<feature type="transmembrane region" description="Helical" evidence="1">
    <location>
        <begin position="186"/>
        <end position="204"/>
    </location>
</feature>
<evidence type="ECO:0000256" key="1">
    <source>
        <dbReference type="SAM" id="Phobius"/>
    </source>
</evidence>
<sequence>MTGRSTDGRVFGLAGRLVGALLLVLLANSAFAHRQASDGDGTGAGIPIPNLTHGQMAVIAANMPDILALADRQTGLDETARRLRAFVDWQYFFCFRGLVPGSLKDEESPFNECSHAYLAGTQALLLQLRQTRSDRAEIRALVDKVGLDMVRNNASLVLCRFSGEAFNTADVVSPRWSEVPGHPPSLATFGGLAFLIGGAVWLGLRRRTAPVSGPLPAG</sequence>
<evidence type="ECO:0000256" key="2">
    <source>
        <dbReference type="SAM" id="SignalP"/>
    </source>
</evidence>
<name>A0ABV3PMB9_9HYPH</name>
<organism evidence="3 4">
    <name type="scientific">Labrys neptuniae</name>
    <dbReference type="NCBI Taxonomy" id="376174"/>
    <lineage>
        <taxon>Bacteria</taxon>
        <taxon>Pseudomonadati</taxon>
        <taxon>Pseudomonadota</taxon>
        <taxon>Alphaproteobacteria</taxon>
        <taxon>Hyphomicrobiales</taxon>
        <taxon>Xanthobacteraceae</taxon>
        <taxon>Labrys</taxon>
    </lineage>
</organism>
<keyword evidence="4" id="KW-1185">Reference proteome</keyword>
<accession>A0ABV3PMB9</accession>
<keyword evidence="1" id="KW-1133">Transmembrane helix</keyword>
<dbReference type="RefSeq" id="WP_367624287.1">
    <property type="nucleotide sequence ID" value="NZ_JBFNQD010000003.1"/>
</dbReference>
<dbReference type="Proteomes" id="UP001555786">
    <property type="component" value="Unassembled WGS sequence"/>
</dbReference>
<evidence type="ECO:0000313" key="4">
    <source>
        <dbReference type="Proteomes" id="UP001555786"/>
    </source>
</evidence>
<evidence type="ECO:0000313" key="3">
    <source>
        <dbReference type="EMBL" id="MEW9306636.1"/>
    </source>
</evidence>
<dbReference type="EMBL" id="JBFNQD010000003">
    <property type="protein sequence ID" value="MEW9306636.1"/>
    <property type="molecule type" value="Genomic_DNA"/>
</dbReference>
<feature type="signal peptide" evidence="2">
    <location>
        <begin position="1"/>
        <end position="32"/>
    </location>
</feature>
<keyword evidence="2" id="KW-0732">Signal</keyword>
<keyword evidence="1" id="KW-0472">Membrane</keyword>
<reference evidence="3 4" key="1">
    <citation type="submission" date="2024-07" db="EMBL/GenBank/DDBJ databases">
        <title>Description of Labrys sedimenti sp. nov., isolated from a diclofenac-degrading enrichment culture.</title>
        <authorList>
            <person name="Tancsics A."/>
            <person name="Csepanyi A."/>
        </authorList>
    </citation>
    <scope>NUCLEOTIDE SEQUENCE [LARGE SCALE GENOMIC DNA]</scope>
    <source>
        <strain evidence="3 4">LMG 23578</strain>
    </source>
</reference>
<gene>
    <name evidence="3" type="ORF">ABXS05_13880</name>
</gene>
<comment type="caution">
    <text evidence="3">The sequence shown here is derived from an EMBL/GenBank/DDBJ whole genome shotgun (WGS) entry which is preliminary data.</text>
</comment>
<feature type="chain" id="PRO_5047458651" evidence="2">
    <location>
        <begin position="33"/>
        <end position="218"/>
    </location>
</feature>
<keyword evidence="1" id="KW-0812">Transmembrane</keyword>
<protein>
    <submittedName>
        <fullName evidence="3">Uncharacterized protein</fullName>
    </submittedName>
</protein>